<dbReference type="EMBL" id="BSPC01000026">
    <property type="protein sequence ID" value="GLS19924.1"/>
    <property type="molecule type" value="Genomic_DNA"/>
</dbReference>
<sequence length="81" mass="9461">MLQQSGGSAMKQWKFLRHFGFAERSQATLPGRHISQLTTFDLERCGLGPERDHAPVIWTHATDYGWQVERSCWDRKRDTEI</sequence>
<gene>
    <name evidence="1" type="ORF">GCM10007874_29410</name>
</gene>
<keyword evidence="2" id="KW-1185">Reference proteome</keyword>
<evidence type="ECO:0000313" key="1">
    <source>
        <dbReference type="EMBL" id="GLS19924.1"/>
    </source>
</evidence>
<organism evidence="1 2">
    <name type="scientific">Labrys miyagiensis</name>
    <dbReference type="NCBI Taxonomy" id="346912"/>
    <lineage>
        <taxon>Bacteria</taxon>
        <taxon>Pseudomonadati</taxon>
        <taxon>Pseudomonadota</taxon>
        <taxon>Alphaproteobacteria</taxon>
        <taxon>Hyphomicrobiales</taxon>
        <taxon>Xanthobacteraceae</taxon>
        <taxon>Labrys</taxon>
    </lineage>
</organism>
<proteinExistence type="predicted"/>
<comment type="caution">
    <text evidence="1">The sequence shown here is derived from an EMBL/GenBank/DDBJ whole genome shotgun (WGS) entry which is preliminary data.</text>
</comment>
<dbReference type="Proteomes" id="UP001156882">
    <property type="component" value="Unassembled WGS sequence"/>
</dbReference>
<protein>
    <submittedName>
        <fullName evidence="1">Uncharacterized protein</fullName>
    </submittedName>
</protein>
<accession>A0ABQ6CJK9</accession>
<reference evidence="2" key="1">
    <citation type="journal article" date="2019" name="Int. J. Syst. Evol. Microbiol.">
        <title>The Global Catalogue of Microorganisms (GCM) 10K type strain sequencing project: providing services to taxonomists for standard genome sequencing and annotation.</title>
        <authorList>
            <consortium name="The Broad Institute Genomics Platform"/>
            <consortium name="The Broad Institute Genome Sequencing Center for Infectious Disease"/>
            <person name="Wu L."/>
            <person name="Ma J."/>
        </authorList>
    </citation>
    <scope>NUCLEOTIDE SEQUENCE [LARGE SCALE GENOMIC DNA]</scope>
    <source>
        <strain evidence="2">NBRC 101365</strain>
    </source>
</reference>
<name>A0ABQ6CJK9_9HYPH</name>
<evidence type="ECO:0000313" key="2">
    <source>
        <dbReference type="Proteomes" id="UP001156882"/>
    </source>
</evidence>